<feature type="region of interest" description="Disordered" evidence="3">
    <location>
        <begin position="125"/>
        <end position="156"/>
    </location>
</feature>
<dbReference type="AlphaFoldDB" id="A0A1I8A391"/>
<reference evidence="6" key="1">
    <citation type="submission" date="2016-11" db="UniProtKB">
        <authorList>
            <consortium name="WormBaseParasite"/>
        </authorList>
    </citation>
    <scope>IDENTIFICATION</scope>
</reference>
<evidence type="ECO:0000313" key="6">
    <source>
        <dbReference type="WBParaSite" id="L893_g32242.t1"/>
    </source>
</evidence>
<dbReference type="GO" id="GO:0005524">
    <property type="term" value="F:ATP binding"/>
    <property type="evidence" value="ECO:0007669"/>
    <property type="project" value="InterPro"/>
</dbReference>
<evidence type="ECO:0000256" key="3">
    <source>
        <dbReference type="SAM" id="MobiDB-lite"/>
    </source>
</evidence>
<organism evidence="5 6">
    <name type="scientific">Steinernema glaseri</name>
    <dbReference type="NCBI Taxonomy" id="37863"/>
    <lineage>
        <taxon>Eukaryota</taxon>
        <taxon>Metazoa</taxon>
        <taxon>Ecdysozoa</taxon>
        <taxon>Nematoda</taxon>
        <taxon>Chromadorea</taxon>
        <taxon>Rhabditida</taxon>
        <taxon>Tylenchina</taxon>
        <taxon>Panagrolaimomorpha</taxon>
        <taxon>Strongyloidoidea</taxon>
        <taxon>Steinernematidae</taxon>
        <taxon>Steinernema</taxon>
    </lineage>
</organism>
<feature type="domain" description="QLQ" evidence="4">
    <location>
        <begin position="248"/>
        <end position="283"/>
    </location>
</feature>
<keyword evidence="5" id="KW-1185">Reference proteome</keyword>
<sequence length="380" mass="41274">MLSPEILEIPTCVKDYGSSARSNIAIPPVHKCEKAVNPDSHACLLHILDCPKRQKPTRDSWSQSIVFASSRRRLIARPRGAAFLSSSALSPRRDREISDDTVARRDVADAVSAIVSSLGGLSETLPSRSVTAETSESTMSAPAQPPSAAYPGGAPPSAEYVPAPTQFGNLEMAGANPQIRAPLNQELTIAKLENTMASMEDQNLSNDPRFHQIARLKKRLNGQPISAADAAHSESSSNGAEEPTGKDAFTAENRQQLRAQVDVYKILARQETVPAQLSSAAIKLKPNSLLPDPFEHPGESETGEKLPYDMMKVFQIHASRSNNRRSTVNTPPAIDPQYLLKERENRAGEQVHCKIELVPESAISCRCQLASLRTSTSEPK</sequence>
<dbReference type="GO" id="GO:0005634">
    <property type="term" value="C:nucleus"/>
    <property type="evidence" value="ECO:0007669"/>
    <property type="project" value="UniProtKB-SubCell"/>
</dbReference>
<feature type="region of interest" description="Disordered" evidence="3">
    <location>
        <begin position="225"/>
        <end position="252"/>
    </location>
</feature>
<feature type="compositionally biased region" description="Polar residues" evidence="3">
    <location>
        <begin position="125"/>
        <end position="139"/>
    </location>
</feature>
<evidence type="ECO:0000256" key="1">
    <source>
        <dbReference type="ARBA" id="ARBA00004123"/>
    </source>
</evidence>
<protein>
    <submittedName>
        <fullName evidence="6">QLQ domain-containing protein</fullName>
    </submittedName>
</protein>
<dbReference type="PROSITE" id="PS51666">
    <property type="entry name" value="QLQ"/>
    <property type="match status" value="1"/>
</dbReference>
<evidence type="ECO:0000256" key="2">
    <source>
        <dbReference type="ARBA" id="ARBA00023242"/>
    </source>
</evidence>
<feature type="compositionally biased region" description="Low complexity" evidence="3">
    <location>
        <begin position="226"/>
        <end position="237"/>
    </location>
</feature>
<dbReference type="GO" id="GO:0006355">
    <property type="term" value="P:regulation of DNA-templated transcription"/>
    <property type="evidence" value="ECO:0007669"/>
    <property type="project" value="InterPro"/>
</dbReference>
<dbReference type="Proteomes" id="UP000095287">
    <property type="component" value="Unplaced"/>
</dbReference>
<comment type="subcellular location">
    <subcellularLocation>
        <location evidence="1">Nucleus</location>
    </subcellularLocation>
</comment>
<evidence type="ECO:0000313" key="5">
    <source>
        <dbReference type="Proteomes" id="UP000095287"/>
    </source>
</evidence>
<proteinExistence type="predicted"/>
<dbReference type="WBParaSite" id="L893_g32242.t1">
    <property type="protein sequence ID" value="L893_g32242.t1"/>
    <property type="gene ID" value="L893_g32242"/>
</dbReference>
<dbReference type="InterPro" id="IPR014978">
    <property type="entry name" value="Gln-Leu-Gln_QLQ"/>
</dbReference>
<keyword evidence="2" id="KW-0539">Nucleus</keyword>
<evidence type="ECO:0000259" key="4">
    <source>
        <dbReference type="PROSITE" id="PS51666"/>
    </source>
</evidence>
<accession>A0A1I8A391</accession>
<name>A0A1I8A391_9BILA</name>
<feature type="compositionally biased region" description="Low complexity" evidence="3">
    <location>
        <begin position="140"/>
        <end position="156"/>
    </location>
</feature>